<dbReference type="GeneID" id="34455753"/>
<keyword evidence="3" id="KW-1185">Reference proteome</keyword>
<accession>A0A1L9V5Y4</accession>
<dbReference type="Proteomes" id="UP000184300">
    <property type="component" value="Unassembled WGS sequence"/>
</dbReference>
<organism evidence="2 3">
    <name type="scientific">Aspergillus glaucus CBS 516.65</name>
    <dbReference type="NCBI Taxonomy" id="1160497"/>
    <lineage>
        <taxon>Eukaryota</taxon>
        <taxon>Fungi</taxon>
        <taxon>Dikarya</taxon>
        <taxon>Ascomycota</taxon>
        <taxon>Pezizomycotina</taxon>
        <taxon>Eurotiomycetes</taxon>
        <taxon>Eurotiomycetidae</taxon>
        <taxon>Eurotiales</taxon>
        <taxon>Aspergillaceae</taxon>
        <taxon>Aspergillus</taxon>
        <taxon>Aspergillus subgen. Aspergillus</taxon>
    </lineage>
</organism>
<protein>
    <submittedName>
        <fullName evidence="2">Uncharacterized protein</fullName>
    </submittedName>
</protein>
<dbReference type="VEuPathDB" id="FungiDB:ASPGLDRAFT_1056405"/>
<evidence type="ECO:0000313" key="3">
    <source>
        <dbReference type="Proteomes" id="UP000184300"/>
    </source>
</evidence>
<evidence type="ECO:0000256" key="1">
    <source>
        <dbReference type="SAM" id="MobiDB-lite"/>
    </source>
</evidence>
<gene>
    <name evidence="2" type="ORF">ASPGLDRAFT_1056405</name>
</gene>
<sequence length="171" mass="18818">MSTGAARVGGGCRHELLFRLKFRHCSGNDRGDSLADAEACRVLPVAAQGMTAVRRGKFRIFIGGRGSHSAAKNREHLLAIPQPTTEYEIPLSPILCPISIWGKSRRPMSPRPLPPGSPSPRNDRPNDRDLRRRRKLYSLPSPPRTGNCPANLTGIHPLRPLPTKPPKANWA</sequence>
<dbReference type="AlphaFoldDB" id="A0A1L9V5Y4"/>
<feature type="compositionally biased region" description="Pro residues" evidence="1">
    <location>
        <begin position="109"/>
        <end position="118"/>
    </location>
</feature>
<reference evidence="3" key="1">
    <citation type="journal article" date="2017" name="Genome Biol.">
        <title>Comparative genomics reveals high biological diversity and specific adaptations in the industrially and medically important fungal genus Aspergillus.</title>
        <authorList>
            <person name="de Vries R.P."/>
            <person name="Riley R."/>
            <person name="Wiebenga A."/>
            <person name="Aguilar-Osorio G."/>
            <person name="Amillis S."/>
            <person name="Uchima C.A."/>
            <person name="Anderluh G."/>
            <person name="Asadollahi M."/>
            <person name="Askin M."/>
            <person name="Barry K."/>
            <person name="Battaglia E."/>
            <person name="Bayram O."/>
            <person name="Benocci T."/>
            <person name="Braus-Stromeyer S.A."/>
            <person name="Caldana C."/>
            <person name="Canovas D."/>
            <person name="Cerqueira G.C."/>
            <person name="Chen F."/>
            <person name="Chen W."/>
            <person name="Choi C."/>
            <person name="Clum A."/>
            <person name="Dos Santos R.A."/>
            <person name="Damasio A.R."/>
            <person name="Diallinas G."/>
            <person name="Emri T."/>
            <person name="Fekete E."/>
            <person name="Flipphi M."/>
            <person name="Freyberg S."/>
            <person name="Gallo A."/>
            <person name="Gournas C."/>
            <person name="Habgood R."/>
            <person name="Hainaut M."/>
            <person name="Harispe M.L."/>
            <person name="Henrissat B."/>
            <person name="Hilden K.S."/>
            <person name="Hope R."/>
            <person name="Hossain A."/>
            <person name="Karabika E."/>
            <person name="Karaffa L."/>
            <person name="Karanyi Z."/>
            <person name="Krasevec N."/>
            <person name="Kuo A."/>
            <person name="Kusch H."/>
            <person name="LaButti K."/>
            <person name="Lagendijk E.L."/>
            <person name="Lapidus A."/>
            <person name="Levasseur A."/>
            <person name="Lindquist E."/>
            <person name="Lipzen A."/>
            <person name="Logrieco A.F."/>
            <person name="MacCabe A."/>
            <person name="Maekelae M.R."/>
            <person name="Malavazi I."/>
            <person name="Melin P."/>
            <person name="Meyer V."/>
            <person name="Mielnichuk N."/>
            <person name="Miskei M."/>
            <person name="Molnar A.P."/>
            <person name="Mule G."/>
            <person name="Ngan C.Y."/>
            <person name="Orejas M."/>
            <person name="Orosz E."/>
            <person name="Ouedraogo J.P."/>
            <person name="Overkamp K.M."/>
            <person name="Park H.-S."/>
            <person name="Perrone G."/>
            <person name="Piumi F."/>
            <person name="Punt P.J."/>
            <person name="Ram A.F."/>
            <person name="Ramon A."/>
            <person name="Rauscher S."/>
            <person name="Record E."/>
            <person name="Riano-Pachon D.M."/>
            <person name="Robert V."/>
            <person name="Roehrig J."/>
            <person name="Ruller R."/>
            <person name="Salamov A."/>
            <person name="Salih N.S."/>
            <person name="Samson R.A."/>
            <person name="Sandor E."/>
            <person name="Sanguinetti M."/>
            <person name="Schuetze T."/>
            <person name="Sepcic K."/>
            <person name="Shelest E."/>
            <person name="Sherlock G."/>
            <person name="Sophianopoulou V."/>
            <person name="Squina F.M."/>
            <person name="Sun H."/>
            <person name="Susca A."/>
            <person name="Todd R.B."/>
            <person name="Tsang A."/>
            <person name="Unkles S.E."/>
            <person name="van de Wiele N."/>
            <person name="van Rossen-Uffink D."/>
            <person name="Oliveira J.V."/>
            <person name="Vesth T.C."/>
            <person name="Visser J."/>
            <person name="Yu J.-H."/>
            <person name="Zhou M."/>
            <person name="Andersen M.R."/>
            <person name="Archer D.B."/>
            <person name="Baker S.E."/>
            <person name="Benoit I."/>
            <person name="Brakhage A.A."/>
            <person name="Braus G.H."/>
            <person name="Fischer R."/>
            <person name="Frisvad J.C."/>
            <person name="Goldman G.H."/>
            <person name="Houbraken J."/>
            <person name="Oakley B."/>
            <person name="Pocsi I."/>
            <person name="Scazzocchio C."/>
            <person name="Seiboth B."/>
            <person name="vanKuyk P.A."/>
            <person name="Wortman J."/>
            <person name="Dyer P.S."/>
            <person name="Grigoriev I.V."/>
        </authorList>
    </citation>
    <scope>NUCLEOTIDE SEQUENCE [LARGE SCALE GENOMIC DNA]</scope>
    <source>
        <strain evidence="3">CBS 516.65</strain>
    </source>
</reference>
<feature type="region of interest" description="Disordered" evidence="1">
    <location>
        <begin position="106"/>
        <end position="171"/>
    </location>
</feature>
<feature type="compositionally biased region" description="Basic and acidic residues" evidence="1">
    <location>
        <begin position="121"/>
        <end position="130"/>
    </location>
</feature>
<evidence type="ECO:0000313" key="2">
    <source>
        <dbReference type="EMBL" id="OJJ79316.1"/>
    </source>
</evidence>
<dbReference type="RefSeq" id="XP_022396014.1">
    <property type="nucleotide sequence ID" value="XM_022539492.1"/>
</dbReference>
<name>A0A1L9V5Y4_ASPGL</name>
<dbReference type="EMBL" id="KV878919">
    <property type="protein sequence ID" value="OJJ79316.1"/>
    <property type="molecule type" value="Genomic_DNA"/>
</dbReference>
<proteinExistence type="predicted"/>